<comment type="caution">
    <text evidence="1">The sequence shown here is derived from an EMBL/GenBank/DDBJ whole genome shotgun (WGS) entry which is preliminary data.</text>
</comment>
<accession>A0A454CN77</accession>
<evidence type="ECO:0000313" key="1">
    <source>
        <dbReference type="EMBL" id="EKM27434.1"/>
    </source>
</evidence>
<dbReference type="Proteomes" id="UP000008367">
    <property type="component" value="Unassembled WGS sequence"/>
</dbReference>
<reference evidence="1 2" key="1">
    <citation type="submission" date="2012-10" db="EMBL/GenBank/DDBJ databases">
        <title>Genome sequence of Vibrio Cholerae HENC-02.</title>
        <authorList>
            <person name="Eppinger M."/>
            <person name="Hasan N.A."/>
            <person name="Sengamalay N."/>
            <person name="Hine E."/>
            <person name="Su Q."/>
            <person name="Daugherty S.C."/>
            <person name="Young S."/>
            <person name="Sadzewicz L."/>
            <person name="Tallon L."/>
            <person name="Cebula T.A."/>
            <person name="Ravel J."/>
            <person name="Colwell R.R."/>
        </authorList>
    </citation>
    <scope>NUCLEOTIDE SEQUENCE [LARGE SCALE GENOMIC DNA]</scope>
    <source>
        <strain evidence="1 2">HENC-02</strain>
    </source>
</reference>
<name>A0A454CN77_VIBHA</name>
<gene>
    <name evidence="1" type="ORF">VCHENC02_0164</name>
</gene>
<sequence length="38" mass="4138">MSNYPFFLQFGSTSALSLDALSLSSANAFGIPFFFNVQ</sequence>
<dbReference type="AlphaFoldDB" id="A0A454CN77"/>
<protein>
    <submittedName>
        <fullName evidence="1">Uncharacterized protein</fullName>
    </submittedName>
</protein>
<evidence type="ECO:0000313" key="2">
    <source>
        <dbReference type="Proteomes" id="UP000008367"/>
    </source>
</evidence>
<proteinExistence type="predicted"/>
<dbReference type="EMBL" id="AJSR01002791">
    <property type="protein sequence ID" value="EKM27434.1"/>
    <property type="molecule type" value="Genomic_DNA"/>
</dbReference>
<organism evidence="1 2">
    <name type="scientific">Vibrio harveyi</name>
    <name type="common">Beneckea harveyi</name>
    <dbReference type="NCBI Taxonomy" id="669"/>
    <lineage>
        <taxon>Bacteria</taxon>
        <taxon>Pseudomonadati</taxon>
        <taxon>Pseudomonadota</taxon>
        <taxon>Gammaproteobacteria</taxon>
        <taxon>Vibrionales</taxon>
        <taxon>Vibrionaceae</taxon>
        <taxon>Vibrio</taxon>
    </lineage>
</organism>